<dbReference type="Proteomes" id="UP001417504">
    <property type="component" value="Unassembled WGS sequence"/>
</dbReference>
<dbReference type="AlphaFoldDB" id="A0AAP0NS06"/>
<keyword evidence="2" id="KW-1185">Reference proteome</keyword>
<protein>
    <submittedName>
        <fullName evidence="1">Uncharacterized protein</fullName>
    </submittedName>
</protein>
<proteinExistence type="predicted"/>
<sequence length="86" mass="9592">MHDGTKSPGPLEEPWTHGEIKRKAYEEDIVEEEIHRSTAEIILSELTGKKQSSIRVAGIPGAMESISSLISTKVQRVQEELMKSMT</sequence>
<reference evidence="1 2" key="1">
    <citation type="submission" date="2024-01" db="EMBL/GenBank/DDBJ databases">
        <title>Genome assemblies of Stephania.</title>
        <authorList>
            <person name="Yang L."/>
        </authorList>
    </citation>
    <scope>NUCLEOTIDE SEQUENCE [LARGE SCALE GENOMIC DNA]</scope>
    <source>
        <strain evidence="1">QJT</strain>
        <tissue evidence="1">Leaf</tissue>
    </source>
</reference>
<comment type="caution">
    <text evidence="1">The sequence shown here is derived from an EMBL/GenBank/DDBJ whole genome shotgun (WGS) entry which is preliminary data.</text>
</comment>
<gene>
    <name evidence="1" type="ORF">Sjap_014981</name>
</gene>
<dbReference type="EMBL" id="JBBNAE010000006">
    <property type="protein sequence ID" value="KAK9116034.1"/>
    <property type="molecule type" value="Genomic_DNA"/>
</dbReference>
<accession>A0AAP0NS06</accession>
<name>A0AAP0NS06_9MAGN</name>
<evidence type="ECO:0000313" key="1">
    <source>
        <dbReference type="EMBL" id="KAK9116034.1"/>
    </source>
</evidence>
<organism evidence="1 2">
    <name type="scientific">Stephania japonica</name>
    <dbReference type="NCBI Taxonomy" id="461633"/>
    <lineage>
        <taxon>Eukaryota</taxon>
        <taxon>Viridiplantae</taxon>
        <taxon>Streptophyta</taxon>
        <taxon>Embryophyta</taxon>
        <taxon>Tracheophyta</taxon>
        <taxon>Spermatophyta</taxon>
        <taxon>Magnoliopsida</taxon>
        <taxon>Ranunculales</taxon>
        <taxon>Menispermaceae</taxon>
        <taxon>Menispermoideae</taxon>
        <taxon>Cissampelideae</taxon>
        <taxon>Stephania</taxon>
    </lineage>
</organism>
<evidence type="ECO:0000313" key="2">
    <source>
        <dbReference type="Proteomes" id="UP001417504"/>
    </source>
</evidence>